<dbReference type="AlphaFoldDB" id="A0A5B0MPE6"/>
<gene>
    <name evidence="3" type="ORF">PGT21_030949</name>
</gene>
<feature type="signal peptide" evidence="2">
    <location>
        <begin position="1"/>
        <end position="23"/>
    </location>
</feature>
<comment type="caution">
    <text evidence="3">The sequence shown here is derived from an EMBL/GenBank/DDBJ whole genome shotgun (WGS) entry which is preliminary data.</text>
</comment>
<dbReference type="EMBL" id="VSWC01000144">
    <property type="protein sequence ID" value="KAA1078223.1"/>
    <property type="molecule type" value="Genomic_DNA"/>
</dbReference>
<dbReference type="Proteomes" id="UP000324748">
    <property type="component" value="Unassembled WGS sequence"/>
</dbReference>
<proteinExistence type="predicted"/>
<sequence length="92" mass="9889">MFRKNLLSLFLIFGILEVFPSLALPNEGVTRPLLIKEESSTGKAAGQKAQSAGEADSNKAQRAAKSGEKENKDKSTGGSGRGSTRFWPSVEY</sequence>
<protein>
    <submittedName>
        <fullName evidence="3">Uncharacterized protein</fullName>
    </submittedName>
</protein>
<dbReference type="OrthoDB" id="2511148at2759"/>
<evidence type="ECO:0000256" key="2">
    <source>
        <dbReference type="SAM" id="SignalP"/>
    </source>
</evidence>
<feature type="chain" id="PRO_5022736431" evidence="2">
    <location>
        <begin position="24"/>
        <end position="92"/>
    </location>
</feature>
<keyword evidence="2" id="KW-0732">Signal</keyword>
<evidence type="ECO:0000313" key="4">
    <source>
        <dbReference type="Proteomes" id="UP000324748"/>
    </source>
</evidence>
<feature type="compositionally biased region" description="Basic and acidic residues" evidence="1">
    <location>
        <begin position="65"/>
        <end position="75"/>
    </location>
</feature>
<feature type="region of interest" description="Disordered" evidence="1">
    <location>
        <begin position="37"/>
        <end position="92"/>
    </location>
</feature>
<reference evidence="3 4" key="1">
    <citation type="submission" date="2019-05" db="EMBL/GenBank/DDBJ databases">
        <title>Emergence of the Ug99 lineage of the wheat stem rust pathogen through somatic hybridization.</title>
        <authorList>
            <person name="Li F."/>
            <person name="Upadhyaya N.M."/>
            <person name="Sperschneider J."/>
            <person name="Matny O."/>
            <person name="Nguyen-Phuc H."/>
            <person name="Mago R."/>
            <person name="Raley C."/>
            <person name="Miller M.E."/>
            <person name="Silverstein K.A.T."/>
            <person name="Henningsen E."/>
            <person name="Hirsch C.D."/>
            <person name="Visser B."/>
            <person name="Pretorius Z.A."/>
            <person name="Steffenson B.J."/>
            <person name="Schwessinger B."/>
            <person name="Dodds P.N."/>
            <person name="Figueroa M."/>
        </authorList>
    </citation>
    <scope>NUCLEOTIDE SEQUENCE [LARGE SCALE GENOMIC DNA]</scope>
    <source>
        <strain evidence="3">21-0</strain>
    </source>
</reference>
<organism evidence="3 4">
    <name type="scientific">Puccinia graminis f. sp. tritici</name>
    <dbReference type="NCBI Taxonomy" id="56615"/>
    <lineage>
        <taxon>Eukaryota</taxon>
        <taxon>Fungi</taxon>
        <taxon>Dikarya</taxon>
        <taxon>Basidiomycota</taxon>
        <taxon>Pucciniomycotina</taxon>
        <taxon>Pucciniomycetes</taxon>
        <taxon>Pucciniales</taxon>
        <taxon>Pucciniaceae</taxon>
        <taxon>Puccinia</taxon>
    </lineage>
</organism>
<accession>A0A5B0MPE6</accession>
<evidence type="ECO:0000313" key="3">
    <source>
        <dbReference type="EMBL" id="KAA1078223.1"/>
    </source>
</evidence>
<evidence type="ECO:0000256" key="1">
    <source>
        <dbReference type="SAM" id="MobiDB-lite"/>
    </source>
</evidence>
<keyword evidence="4" id="KW-1185">Reference proteome</keyword>
<feature type="compositionally biased region" description="Low complexity" evidence="1">
    <location>
        <begin position="42"/>
        <end position="55"/>
    </location>
</feature>
<name>A0A5B0MPE6_PUCGR</name>